<dbReference type="PANTHER" id="PTHR34075:SF5">
    <property type="entry name" value="BLR3430 PROTEIN"/>
    <property type="match status" value="1"/>
</dbReference>
<evidence type="ECO:0000313" key="3">
    <source>
        <dbReference type="EMBL" id="RKK05739.1"/>
    </source>
</evidence>
<dbReference type="PANTHER" id="PTHR34075">
    <property type="entry name" value="BLR3430 PROTEIN"/>
    <property type="match status" value="1"/>
</dbReference>
<dbReference type="Pfam" id="PF01796">
    <property type="entry name" value="OB_ChsH2_C"/>
    <property type="match status" value="1"/>
</dbReference>
<reference evidence="3 6" key="1">
    <citation type="submission" date="2018-09" db="EMBL/GenBank/DDBJ databases">
        <title>Roseomonas sp. nov., isolated from feces of Tibetan antelopes in the Qinghai-Tibet plateau, China.</title>
        <authorList>
            <person name="Tian Z."/>
        </authorList>
    </citation>
    <scope>NUCLEOTIDE SEQUENCE [LARGE SCALE GENOMIC DNA]</scope>
    <source>
        <strain evidence="4 5">Z23</strain>
        <strain evidence="3 6">Z24</strain>
    </source>
</reference>
<dbReference type="Proteomes" id="UP000274097">
    <property type="component" value="Unassembled WGS sequence"/>
</dbReference>
<dbReference type="GO" id="GO:0003677">
    <property type="term" value="F:DNA binding"/>
    <property type="evidence" value="ECO:0007669"/>
    <property type="project" value="UniProtKB-KW"/>
</dbReference>
<dbReference type="Pfam" id="PF12172">
    <property type="entry name" value="zf-ChsH2"/>
    <property type="match status" value="1"/>
</dbReference>
<dbReference type="OrthoDB" id="3182121at2"/>
<dbReference type="Proteomes" id="UP000278036">
    <property type="component" value="Unassembled WGS sequence"/>
</dbReference>
<dbReference type="InterPro" id="IPR022002">
    <property type="entry name" value="ChsH2_Znr"/>
</dbReference>
<proteinExistence type="predicted"/>
<sequence length="133" mass="14704">MSEQTAQRVPPSPVPDPSTRAFWDAAREGTLLIGRNIRTGRVHYPPRPVCPFDDEGEVEYVPASGKGTIYTFSIMRAKTPYVIAYVELAEGPRIMTNIVHCDMAALQVGQPVRLTFVDSEAGQPIPMFTPLED</sequence>
<dbReference type="EMBL" id="RFLX01000006">
    <property type="protein sequence ID" value="RMI24953.1"/>
    <property type="molecule type" value="Genomic_DNA"/>
</dbReference>
<accession>A0A3A9K305</accession>
<dbReference type="InterPro" id="IPR012340">
    <property type="entry name" value="NA-bd_OB-fold"/>
</dbReference>
<evidence type="ECO:0000259" key="1">
    <source>
        <dbReference type="Pfam" id="PF01796"/>
    </source>
</evidence>
<evidence type="ECO:0000259" key="2">
    <source>
        <dbReference type="Pfam" id="PF12172"/>
    </source>
</evidence>
<evidence type="ECO:0000313" key="6">
    <source>
        <dbReference type="Proteomes" id="UP000278036"/>
    </source>
</evidence>
<name>A0A3A9K305_9PROT</name>
<keyword evidence="5" id="KW-1185">Reference proteome</keyword>
<comment type="caution">
    <text evidence="3">The sequence shown here is derived from an EMBL/GenBank/DDBJ whole genome shotgun (WGS) entry which is preliminary data.</text>
</comment>
<gene>
    <name evidence="3" type="ORF">D6Z83_02500</name>
    <name evidence="4" type="ORF">EBE87_10000</name>
</gene>
<dbReference type="InterPro" id="IPR002878">
    <property type="entry name" value="ChsH2_C"/>
</dbReference>
<dbReference type="EMBL" id="RAQU01000010">
    <property type="protein sequence ID" value="RKK05739.1"/>
    <property type="molecule type" value="Genomic_DNA"/>
</dbReference>
<evidence type="ECO:0000313" key="4">
    <source>
        <dbReference type="EMBL" id="RMI24953.1"/>
    </source>
</evidence>
<dbReference type="RefSeq" id="WP_120636758.1">
    <property type="nucleotide sequence ID" value="NZ_RAQU01000010.1"/>
</dbReference>
<dbReference type="AlphaFoldDB" id="A0A3A9K305"/>
<dbReference type="InterPro" id="IPR052513">
    <property type="entry name" value="Thioester_dehydratase-like"/>
</dbReference>
<keyword evidence="3" id="KW-0238">DNA-binding</keyword>
<feature type="domain" description="ChsH2 rubredoxin-like zinc ribbon" evidence="2">
    <location>
        <begin position="23"/>
        <end position="58"/>
    </location>
</feature>
<organism evidence="3 6">
    <name type="scientific">Teichococcus wenyumeiae</name>
    <dbReference type="NCBI Taxonomy" id="2478470"/>
    <lineage>
        <taxon>Bacteria</taxon>
        <taxon>Pseudomonadati</taxon>
        <taxon>Pseudomonadota</taxon>
        <taxon>Alphaproteobacteria</taxon>
        <taxon>Acetobacterales</taxon>
        <taxon>Roseomonadaceae</taxon>
        <taxon>Roseomonas</taxon>
    </lineage>
</organism>
<feature type="domain" description="ChsH2 C-terminal OB-fold" evidence="1">
    <location>
        <begin position="60"/>
        <end position="117"/>
    </location>
</feature>
<dbReference type="SUPFAM" id="SSF50249">
    <property type="entry name" value="Nucleic acid-binding proteins"/>
    <property type="match status" value="1"/>
</dbReference>
<evidence type="ECO:0000313" key="5">
    <source>
        <dbReference type="Proteomes" id="UP000274097"/>
    </source>
</evidence>
<protein>
    <submittedName>
        <fullName evidence="3">DNA-binding protein</fullName>
    </submittedName>
</protein>
<dbReference type="InParanoid" id="A0A3A9K305"/>